<name>A0A6J5NLD9_9CAUD</name>
<organism evidence="1">
    <name type="scientific">uncultured Caudovirales phage</name>
    <dbReference type="NCBI Taxonomy" id="2100421"/>
    <lineage>
        <taxon>Viruses</taxon>
        <taxon>Duplodnaviria</taxon>
        <taxon>Heunggongvirae</taxon>
        <taxon>Uroviricota</taxon>
        <taxon>Caudoviricetes</taxon>
        <taxon>Peduoviridae</taxon>
        <taxon>Maltschvirus</taxon>
        <taxon>Maltschvirus maltsch</taxon>
    </lineage>
</organism>
<proteinExistence type="predicted"/>
<reference evidence="1" key="1">
    <citation type="submission" date="2020-04" db="EMBL/GenBank/DDBJ databases">
        <authorList>
            <person name="Chiriac C."/>
            <person name="Salcher M."/>
            <person name="Ghai R."/>
            <person name="Kavagutti S V."/>
        </authorList>
    </citation>
    <scope>NUCLEOTIDE SEQUENCE</scope>
</reference>
<evidence type="ECO:0000313" key="1">
    <source>
        <dbReference type="EMBL" id="CAB4159512.1"/>
    </source>
</evidence>
<accession>A0A6J5NLD9</accession>
<sequence length="95" mass="10764">MKRFKLNESDGDLERFEMNEELIEELIQIVGSEEDVEAAAEAAYNDLLDAFERDDVEMEEEDVPEKLAVAALIIKLAEKDLLSAEDADGLIEKYL</sequence>
<dbReference type="EMBL" id="LR796670">
    <property type="protein sequence ID" value="CAB4159512.1"/>
    <property type="molecule type" value="Genomic_DNA"/>
</dbReference>
<gene>
    <name evidence="1" type="ORF">UFOVP699_248</name>
</gene>
<protein>
    <submittedName>
        <fullName evidence="1">Uncharacterized protein</fullName>
    </submittedName>
</protein>